<protein>
    <recommendedName>
        <fullName evidence="5">Lipoprotein</fullName>
    </recommendedName>
</protein>
<keyword evidence="4" id="KW-1185">Reference proteome</keyword>
<accession>A0ABV1JWU4</accession>
<dbReference type="EMBL" id="JBEDNP010000008">
    <property type="protein sequence ID" value="MEQ3540044.1"/>
    <property type="molecule type" value="Genomic_DNA"/>
</dbReference>
<evidence type="ECO:0000313" key="3">
    <source>
        <dbReference type="EMBL" id="MEQ3540044.1"/>
    </source>
</evidence>
<name>A0ABV1JWU4_9PSEU</name>
<feature type="compositionally biased region" description="Low complexity" evidence="1">
    <location>
        <begin position="57"/>
        <end position="68"/>
    </location>
</feature>
<feature type="region of interest" description="Disordered" evidence="1">
    <location>
        <begin position="48"/>
        <end position="76"/>
    </location>
</feature>
<sequence length="256" mass="27072">MIVAKVRILESTDSVGARSFSSARVLIVGAILVVALIGAGCGASVPDPQASPQNVISSPTESDSSGDSWENSRDADPVTAIESRWGAVRRTDVVSASAQGGYRAEVTLEWHEEVPATDAGFLAPGCAVNFTSTRPEAFDDHTVRVVSVLVSVDHLVSNGFAWKPDSGFPVTYDDGATSQYFDRALTCDTANNGAERLPGRIWFEPGADPQIIQFVRSAEKTPDDPTGSDIGAKPEKYSVVVAGCDGGDCSATYRER</sequence>
<reference evidence="3 4" key="1">
    <citation type="submission" date="2024-03" db="EMBL/GenBank/DDBJ databases">
        <title>Draft genome sequence of Pseudonocardia tropica JCM 19149.</title>
        <authorList>
            <person name="Butdee W."/>
            <person name="Duangmal K."/>
        </authorList>
    </citation>
    <scope>NUCLEOTIDE SEQUENCE [LARGE SCALE GENOMIC DNA]</scope>
    <source>
        <strain evidence="3 4">JCM 19149</strain>
    </source>
</reference>
<evidence type="ECO:0008006" key="5">
    <source>
        <dbReference type="Google" id="ProtNLM"/>
    </source>
</evidence>
<keyword evidence="2" id="KW-0472">Membrane</keyword>
<comment type="caution">
    <text evidence="3">The sequence shown here is derived from an EMBL/GenBank/DDBJ whole genome shotgun (WGS) entry which is preliminary data.</text>
</comment>
<feature type="transmembrane region" description="Helical" evidence="2">
    <location>
        <begin position="25"/>
        <end position="45"/>
    </location>
</feature>
<organism evidence="3 4">
    <name type="scientific">Pseudonocardia tropica</name>
    <dbReference type="NCBI Taxonomy" id="681289"/>
    <lineage>
        <taxon>Bacteria</taxon>
        <taxon>Bacillati</taxon>
        <taxon>Actinomycetota</taxon>
        <taxon>Actinomycetes</taxon>
        <taxon>Pseudonocardiales</taxon>
        <taxon>Pseudonocardiaceae</taxon>
        <taxon>Pseudonocardia</taxon>
    </lineage>
</organism>
<gene>
    <name evidence="3" type="ORF">WHI96_14540</name>
</gene>
<proteinExistence type="predicted"/>
<evidence type="ECO:0000256" key="2">
    <source>
        <dbReference type="SAM" id="Phobius"/>
    </source>
</evidence>
<keyword evidence="2" id="KW-0812">Transmembrane</keyword>
<dbReference type="Proteomes" id="UP001464923">
    <property type="component" value="Unassembled WGS sequence"/>
</dbReference>
<keyword evidence="2" id="KW-1133">Transmembrane helix</keyword>
<dbReference type="RefSeq" id="WP_345646604.1">
    <property type="nucleotide sequence ID" value="NZ_BAABLY010000041.1"/>
</dbReference>
<evidence type="ECO:0000256" key="1">
    <source>
        <dbReference type="SAM" id="MobiDB-lite"/>
    </source>
</evidence>
<evidence type="ECO:0000313" key="4">
    <source>
        <dbReference type="Proteomes" id="UP001464923"/>
    </source>
</evidence>